<dbReference type="EMBL" id="QGKX02001621">
    <property type="protein sequence ID" value="KAF3502059.1"/>
    <property type="molecule type" value="Genomic_DNA"/>
</dbReference>
<protein>
    <submittedName>
        <fullName evidence="2">Uncharacterized protein</fullName>
    </submittedName>
</protein>
<sequence>MEELNQVTLQYLSCSDPTEAAARRQRVLMGDAQGQMEEAAYRIIAAATAGTVQLVTLNPTLAEPSSPPPNTSDHISQPEASIQDQLQSNTTVLLLPPQTLMESQLGHHTPGTLHREQMLNPLRPREMYQLTR</sequence>
<reference evidence="2" key="1">
    <citation type="submission" date="2019-12" db="EMBL/GenBank/DDBJ databases">
        <title>Genome sequencing and annotation of Brassica cretica.</title>
        <authorList>
            <person name="Studholme D.J."/>
            <person name="Sarris P."/>
        </authorList>
    </citation>
    <scope>NUCLEOTIDE SEQUENCE</scope>
    <source>
        <strain evidence="2">PFS-109/04</strain>
        <tissue evidence="2">Leaf</tissue>
    </source>
</reference>
<accession>A0A8S9NLS5</accession>
<proteinExistence type="predicted"/>
<feature type="region of interest" description="Disordered" evidence="1">
    <location>
        <begin position="104"/>
        <end position="132"/>
    </location>
</feature>
<organism evidence="2 3">
    <name type="scientific">Brassica cretica</name>
    <name type="common">Mustard</name>
    <dbReference type="NCBI Taxonomy" id="69181"/>
    <lineage>
        <taxon>Eukaryota</taxon>
        <taxon>Viridiplantae</taxon>
        <taxon>Streptophyta</taxon>
        <taxon>Embryophyta</taxon>
        <taxon>Tracheophyta</taxon>
        <taxon>Spermatophyta</taxon>
        <taxon>Magnoliopsida</taxon>
        <taxon>eudicotyledons</taxon>
        <taxon>Gunneridae</taxon>
        <taxon>Pentapetalae</taxon>
        <taxon>rosids</taxon>
        <taxon>malvids</taxon>
        <taxon>Brassicales</taxon>
        <taxon>Brassicaceae</taxon>
        <taxon>Brassiceae</taxon>
        <taxon>Brassica</taxon>
    </lineage>
</organism>
<feature type="region of interest" description="Disordered" evidence="1">
    <location>
        <begin position="59"/>
        <end position="90"/>
    </location>
</feature>
<feature type="compositionally biased region" description="Polar residues" evidence="1">
    <location>
        <begin position="71"/>
        <end position="90"/>
    </location>
</feature>
<evidence type="ECO:0000313" key="2">
    <source>
        <dbReference type="EMBL" id="KAF3502059.1"/>
    </source>
</evidence>
<dbReference type="Proteomes" id="UP000712600">
    <property type="component" value="Unassembled WGS sequence"/>
</dbReference>
<comment type="caution">
    <text evidence="2">The sequence shown here is derived from an EMBL/GenBank/DDBJ whole genome shotgun (WGS) entry which is preliminary data.</text>
</comment>
<dbReference type="AlphaFoldDB" id="A0A8S9NLS5"/>
<evidence type="ECO:0000313" key="3">
    <source>
        <dbReference type="Proteomes" id="UP000712600"/>
    </source>
</evidence>
<evidence type="ECO:0000256" key="1">
    <source>
        <dbReference type="SAM" id="MobiDB-lite"/>
    </source>
</evidence>
<name>A0A8S9NLS5_BRACR</name>
<gene>
    <name evidence="2" type="ORF">F2Q69_00044121</name>
</gene>